<dbReference type="InterPro" id="IPR019410">
    <property type="entry name" value="Methyltransf_16"/>
</dbReference>
<reference evidence="2" key="1">
    <citation type="journal article" date="2021" name="IMA Fungus">
        <title>Genomic characterization of three marine fungi, including Emericellopsis atlantica sp. nov. with signatures of a generalist lifestyle and marine biomass degradation.</title>
        <authorList>
            <person name="Hagestad O.C."/>
            <person name="Hou L."/>
            <person name="Andersen J.H."/>
            <person name="Hansen E.H."/>
            <person name="Altermark B."/>
            <person name="Li C."/>
            <person name="Kuhnert E."/>
            <person name="Cox R.J."/>
            <person name="Crous P.W."/>
            <person name="Spatafora J.W."/>
            <person name="Lail K."/>
            <person name="Amirebrahimi M."/>
            <person name="Lipzen A."/>
            <person name="Pangilinan J."/>
            <person name="Andreopoulos W."/>
            <person name="Hayes R.D."/>
            <person name="Ng V."/>
            <person name="Grigoriev I.V."/>
            <person name="Jackson S.A."/>
            <person name="Sutton T.D.S."/>
            <person name="Dobson A.D.W."/>
            <person name="Rama T."/>
        </authorList>
    </citation>
    <scope>NUCLEOTIDE SEQUENCE</scope>
    <source>
        <strain evidence="2">TRa018bII</strain>
    </source>
</reference>
<dbReference type="GO" id="GO:0005829">
    <property type="term" value="C:cytosol"/>
    <property type="evidence" value="ECO:0007669"/>
    <property type="project" value="TreeGrafter"/>
</dbReference>
<protein>
    <recommendedName>
        <fullName evidence="4">Glucose-inducible SAM-dependent methyltransferase Rrg1</fullName>
    </recommendedName>
</protein>
<evidence type="ECO:0008006" key="4">
    <source>
        <dbReference type="Google" id="ProtNLM"/>
    </source>
</evidence>
<dbReference type="PANTHER" id="PTHR14614:SF156">
    <property type="entry name" value="PROTEIN-LYSINE N-METHYLTRANSFERASE EFM2"/>
    <property type="match status" value="1"/>
</dbReference>
<dbReference type="Pfam" id="PF10294">
    <property type="entry name" value="Methyltransf_16"/>
    <property type="match status" value="1"/>
</dbReference>
<dbReference type="PANTHER" id="PTHR14614">
    <property type="entry name" value="HEPATOCELLULAR CARCINOMA-ASSOCIATED ANTIGEN"/>
    <property type="match status" value="1"/>
</dbReference>
<feature type="region of interest" description="Disordered" evidence="1">
    <location>
        <begin position="164"/>
        <end position="188"/>
    </location>
</feature>
<dbReference type="InterPro" id="IPR029063">
    <property type="entry name" value="SAM-dependent_MTases_sf"/>
</dbReference>
<name>A0A9P7YQV4_9HELO</name>
<proteinExistence type="predicted"/>
<evidence type="ECO:0000313" key="2">
    <source>
        <dbReference type="EMBL" id="KAG9238071.1"/>
    </source>
</evidence>
<dbReference type="Proteomes" id="UP000824998">
    <property type="component" value="Unassembled WGS sequence"/>
</dbReference>
<evidence type="ECO:0000313" key="3">
    <source>
        <dbReference type="Proteomes" id="UP000824998"/>
    </source>
</evidence>
<dbReference type="EMBL" id="MU251376">
    <property type="protein sequence ID" value="KAG9238071.1"/>
    <property type="molecule type" value="Genomic_DNA"/>
</dbReference>
<organism evidence="2 3">
    <name type="scientific">Amylocarpus encephaloides</name>
    <dbReference type="NCBI Taxonomy" id="45428"/>
    <lineage>
        <taxon>Eukaryota</taxon>
        <taxon>Fungi</taxon>
        <taxon>Dikarya</taxon>
        <taxon>Ascomycota</taxon>
        <taxon>Pezizomycotina</taxon>
        <taxon>Leotiomycetes</taxon>
        <taxon>Helotiales</taxon>
        <taxon>Helotiales incertae sedis</taxon>
        <taxon>Amylocarpus</taxon>
    </lineage>
</organism>
<evidence type="ECO:0000256" key="1">
    <source>
        <dbReference type="SAM" id="MobiDB-lite"/>
    </source>
</evidence>
<accession>A0A9P7YQV4</accession>
<gene>
    <name evidence="2" type="ORF">BJ875DRAFT_95839</name>
</gene>
<dbReference type="Gene3D" id="3.40.50.150">
    <property type="entry name" value="Vaccinia Virus protein VP39"/>
    <property type="match status" value="1"/>
</dbReference>
<keyword evidence="3" id="KW-1185">Reference proteome</keyword>
<dbReference type="AlphaFoldDB" id="A0A9P7YQV4"/>
<comment type="caution">
    <text evidence="2">The sequence shown here is derived from an EMBL/GenBank/DDBJ whole genome shotgun (WGS) entry which is preliminary data.</text>
</comment>
<dbReference type="OrthoDB" id="433955at2759"/>
<dbReference type="GO" id="GO:0008757">
    <property type="term" value="F:S-adenosylmethionine-dependent methyltransferase activity"/>
    <property type="evidence" value="ECO:0007669"/>
    <property type="project" value="UniProtKB-ARBA"/>
</dbReference>
<sequence>MGSISTHVLDLPLLKSQPSFETIRKSLESLTLPPSTWSSTPAVPPVEAENTPLTSRYLTAILKNPFDWLFSHPQGMSVDEQRDILHDLASQRLTERCGRSAQGEMSRTWTLPATSNHESAVDIVIREPSLTGDDLGLKTWGTAWAMAQILPRLRTDYLSHLFPEAPSPTRGKQDGAGGCGSETKGGTPPPPAILELGSGTGLLGLSATLTLHAPVLLTDLPTILPNLHHNIALNTPLLASHSASAHAEPLDWSAVHTGAAPQVPLIVVSDPLYSPDHPRLVGRAISVHLLPDPSSRVLLAVPLRDAATRALLLDLRGRLRLHGFELLGAGEEICRDDWAASRGHGRDDEEIRCWWGVWRWQSERWKFAV</sequence>